<dbReference type="AlphaFoldDB" id="A0A5J5C357"/>
<gene>
    <name evidence="2" type="ORF">F0562_000026</name>
</gene>
<reference evidence="2 3" key="1">
    <citation type="submission" date="2019-09" db="EMBL/GenBank/DDBJ databases">
        <title>A chromosome-level genome assembly of the Chinese tupelo Nyssa sinensis.</title>
        <authorList>
            <person name="Yang X."/>
            <person name="Kang M."/>
            <person name="Yang Y."/>
            <person name="Xiong H."/>
            <person name="Wang M."/>
            <person name="Zhang Z."/>
            <person name="Wang Z."/>
            <person name="Wu H."/>
            <person name="Ma T."/>
            <person name="Liu J."/>
            <person name="Xi Z."/>
        </authorList>
    </citation>
    <scope>NUCLEOTIDE SEQUENCE [LARGE SCALE GENOMIC DNA]</scope>
    <source>
        <strain evidence="2">J267</strain>
        <tissue evidence="2">Leaf</tissue>
    </source>
</reference>
<feature type="region of interest" description="Disordered" evidence="1">
    <location>
        <begin position="874"/>
        <end position="896"/>
    </location>
</feature>
<proteinExistence type="predicted"/>
<feature type="region of interest" description="Disordered" evidence="1">
    <location>
        <begin position="1017"/>
        <end position="1053"/>
    </location>
</feature>
<sequence>MLVDNGTKLSMTCDGQETDVKGNKENNIDKILSDDVSVITSKTESEASKLPEMGGKTSDPVHADRIVESKEEQIQVEADFAQDIDVGSHGGLVEVFDTKGERNEDVHVLSVASDMPVIDRPEIMIEDFKNHSAVESSLPLTLGPGEVTRSLEDDTKDTVYEESHSKLPEMDGKSSDPVRADGIVESKEEQSERSEPKMSERDLSPEVESIEQMEAFVNTVQVEADSAQDIDVGSHGGLVEVSDTKGERNEDMHLLSVANDMPVINRPEIMIEDFKDHRAVELNLPLTLGPGEVIRSLEDDTKDTVYGESHSNLPEMDGKSSEPVRVDGIVESKEKQSEGPGSKMSECDLPPEVESVEPMEVFVSTVQVKADSAQDIDVGSHGDLVKISDTKGEGNADMNVLSVANDMPIIDRPEIMIEDFKDHKAMKSNLPLTLGPGEVIRSLEDDTKDTVYEESYSNSDSSKLCESINTSFADTDSLEEDRGTKHVIEEVPVEGEADTSEFKVTSGEKLGSSGLEARLDTIMIETQKDEANYHLKGLEPHFGNDLPQNIPPEYNTKDLSDVIPIVTSVDDNIDHSTNLSGGDNVDNHELDNIEKCDRAGNDSSEGTAEDKISENEKMPSESADSLSVLEVDQITNILEHGDTGDREIAGIDFSDIAGNESSEAAGEKKCAVETKATLESACYVTESQVVVDDGIDKVVTNLQDNDTPYLDRVLESSQVIGTSDLGNVTQTHSSTRDCQDEDNNEVLAECAGTINMVAESNHDGDVELTKSSENFNLKKPGPLPVDCQFTIKNSATVEDSHSKDGGWGVSGFSSETLQEEGENLTKQPVGVSAVDISVDSSSQTDSLEGNWGSVSVLSTQSDALAAIDAEALQQSEKSNLQKPKTASDGHHANKSDVFEHPSFMTLVESGGGVDQKDTSEIQTVQNTQQPKSDALQAGWFPSLTNVVNESQGRKKNEEIIAKVTSWSTGKQHTPLKSLLGEANLETKPKSPNPKQSPTAIRKDEAAAVNNVASATTGNSILGPKAPTNEAVKSDTGMEWNSPARYPIDNKKEKRKVKGKPYWVPFACCSSVN</sequence>
<dbReference type="OrthoDB" id="1939753at2759"/>
<dbReference type="PANTHER" id="PTHR35746">
    <property type="entry name" value="PENTATRICOPEPTIDE REPEAT (PPR) SUPERFAMILY PROTEIN"/>
    <property type="match status" value="1"/>
</dbReference>
<feature type="compositionally biased region" description="Polar residues" evidence="1">
    <location>
        <begin position="874"/>
        <end position="884"/>
    </location>
</feature>
<feature type="region of interest" description="Disordered" evidence="1">
    <location>
        <begin position="42"/>
        <end position="61"/>
    </location>
</feature>
<name>A0A5J5C357_9ASTE</name>
<feature type="region of interest" description="Disordered" evidence="1">
    <location>
        <begin position="299"/>
        <end position="322"/>
    </location>
</feature>
<dbReference type="PANTHER" id="PTHR35746:SF1">
    <property type="entry name" value="PENTATRICOPEPTIDE REPEAT (PPR) SUPERFAMILY PROTEIN"/>
    <property type="match status" value="1"/>
</dbReference>
<feature type="compositionally biased region" description="Basic and acidic residues" evidence="1">
    <location>
        <begin position="184"/>
        <end position="204"/>
    </location>
</feature>
<keyword evidence="3" id="KW-1185">Reference proteome</keyword>
<feature type="region of interest" description="Disordered" evidence="1">
    <location>
        <begin position="1"/>
        <end position="25"/>
    </location>
</feature>
<evidence type="ECO:0000313" key="3">
    <source>
        <dbReference type="Proteomes" id="UP000325577"/>
    </source>
</evidence>
<feature type="compositionally biased region" description="Basic and acidic residues" evidence="1">
    <location>
        <begin position="885"/>
        <end position="896"/>
    </location>
</feature>
<protein>
    <submittedName>
        <fullName evidence="2">Uncharacterized protein</fullName>
    </submittedName>
</protein>
<feature type="region of interest" description="Disordered" evidence="1">
    <location>
        <begin position="980"/>
        <end position="999"/>
    </location>
</feature>
<organism evidence="2 3">
    <name type="scientific">Nyssa sinensis</name>
    <dbReference type="NCBI Taxonomy" id="561372"/>
    <lineage>
        <taxon>Eukaryota</taxon>
        <taxon>Viridiplantae</taxon>
        <taxon>Streptophyta</taxon>
        <taxon>Embryophyta</taxon>
        <taxon>Tracheophyta</taxon>
        <taxon>Spermatophyta</taxon>
        <taxon>Magnoliopsida</taxon>
        <taxon>eudicotyledons</taxon>
        <taxon>Gunneridae</taxon>
        <taxon>Pentapetalae</taxon>
        <taxon>asterids</taxon>
        <taxon>Cornales</taxon>
        <taxon>Nyssaceae</taxon>
        <taxon>Nyssa</taxon>
    </lineage>
</organism>
<accession>A0A5J5C357</accession>
<dbReference type="EMBL" id="CM018031">
    <property type="protein sequence ID" value="KAA8548342.1"/>
    <property type="molecule type" value="Genomic_DNA"/>
</dbReference>
<dbReference type="Proteomes" id="UP000325577">
    <property type="component" value="Linkage Group LG0"/>
</dbReference>
<evidence type="ECO:0000256" key="1">
    <source>
        <dbReference type="SAM" id="MobiDB-lite"/>
    </source>
</evidence>
<feature type="region of interest" description="Disordered" evidence="1">
    <location>
        <begin position="595"/>
        <end position="624"/>
    </location>
</feature>
<feature type="region of interest" description="Disordered" evidence="1">
    <location>
        <begin position="184"/>
        <end position="205"/>
    </location>
</feature>
<feature type="region of interest" description="Disordered" evidence="1">
    <location>
        <begin position="137"/>
        <end position="156"/>
    </location>
</feature>
<evidence type="ECO:0000313" key="2">
    <source>
        <dbReference type="EMBL" id="KAA8548342.1"/>
    </source>
</evidence>
<feature type="compositionally biased region" description="Basic and acidic residues" evidence="1">
    <location>
        <begin position="608"/>
        <end position="619"/>
    </location>
</feature>